<evidence type="ECO:0000313" key="4">
    <source>
        <dbReference type="Proteomes" id="UP000002009"/>
    </source>
</evidence>
<evidence type="ECO:0000256" key="1">
    <source>
        <dbReference type="ARBA" id="ARBA00006484"/>
    </source>
</evidence>
<keyword evidence="4" id="KW-1185">Reference proteome</keyword>
<sequence>MAFTVHPPTHTRWLSDADIHASTDLTGKTALVTGATSGLGRSCAAALARRGARVMLGVRNVEAGARIAAAIEAETGCAPGTVTVGLPLDLASNESVRSFAKDVVGKCPRLDLLVNNAGVNFVPKAFTPEGVGVIAQVNFLGPAALTRALEAPILAAAAHAGVANVVHVSSVTHRYASIPSVARFLTQWDAGSYAATKLANVLFAYECHRRWGAQGVRSAAVDPGAIYSNLWDNDRVFSSPPMRAILGLTYAPPEDGVAAVVTASLAPFHEATKRKGGRDGDGDGDGDGDAATRLRFYARGLFASRLVAGCAPGLRDELNDGVAQSASWHLNYYAWGIATLAVSMLDWPVRACSRGRFAGRTAEVRSSPASYDEATACELWEKAGAAAGRVARGKEMLVG</sequence>
<dbReference type="SUPFAM" id="SSF51735">
    <property type="entry name" value="NAD(P)-binding Rossmann-fold domains"/>
    <property type="match status" value="1"/>
</dbReference>
<dbReference type="EMBL" id="CP001329">
    <property type="protein sequence ID" value="ACO65544.1"/>
    <property type="molecule type" value="Genomic_DNA"/>
</dbReference>
<dbReference type="Pfam" id="PF00106">
    <property type="entry name" value="adh_short"/>
    <property type="match status" value="1"/>
</dbReference>
<evidence type="ECO:0000313" key="3">
    <source>
        <dbReference type="EMBL" id="ACO65544.1"/>
    </source>
</evidence>
<dbReference type="PANTHER" id="PTHR24320:SF262">
    <property type="entry name" value="DEHYDROGENASE"/>
    <property type="match status" value="1"/>
</dbReference>
<accession>C1EC92</accession>
<keyword evidence="2" id="KW-0560">Oxidoreductase</keyword>
<proteinExistence type="inferred from homology"/>
<protein>
    <submittedName>
        <fullName evidence="3">Short-chain dehydrogenase</fullName>
    </submittedName>
</protein>
<dbReference type="RefSeq" id="XP_002504286.1">
    <property type="nucleotide sequence ID" value="XM_002504240.1"/>
</dbReference>
<dbReference type="STRING" id="296587.C1EC92"/>
<comment type="similarity">
    <text evidence="1">Belongs to the short-chain dehydrogenases/reductases (SDR) family.</text>
</comment>
<dbReference type="PRINTS" id="PR00081">
    <property type="entry name" value="GDHRDH"/>
</dbReference>
<dbReference type="OMA" id="MFSDCKP"/>
<name>C1EC92_MICCC</name>
<reference evidence="3 4" key="1">
    <citation type="journal article" date="2009" name="Science">
        <title>Green evolution and dynamic adaptations revealed by genomes of the marine picoeukaryotes Micromonas.</title>
        <authorList>
            <person name="Worden A.Z."/>
            <person name="Lee J.H."/>
            <person name="Mock T."/>
            <person name="Rouze P."/>
            <person name="Simmons M.P."/>
            <person name="Aerts A.L."/>
            <person name="Allen A.E."/>
            <person name="Cuvelier M.L."/>
            <person name="Derelle E."/>
            <person name="Everett M.V."/>
            <person name="Foulon E."/>
            <person name="Grimwood J."/>
            <person name="Gundlach H."/>
            <person name="Henrissat B."/>
            <person name="Napoli C."/>
            <person name="McDonald S.M."/>
            <person name="Parker M.S."/>
            <person name="Rombauts S."/>
            <person name="Salamov A."/>
            <person name="Von Dassow P."/>
            <person name="Badger J.H."/>
            <person name="Coutinho P.M."/>
            <person name="Demir E."/>
            <person name="Dubchak I."/>
            <person name="Gentemann C."/>
            <person name="Eikrem W."/>
            <person name="Gready J.E."/>
            <person name="John U."/>
            <person name="Lanier W."/>
            <person name="Lindquist E.A."/>
            <person name="Lucas S."/>
            <person name="Mayer K.F."/>
            <person name="Moreau H."/>
            <person name="Not F."/>
            <person name="Otillar R."/>
            <person name="Panaud O."/>
            <person name="Pangilinan J."/>
            <person name="Paulsen I."/>
            <person name="Piegu B."/>
            <person name="Poliakov A."/>
            <person name="Robbens S."/>
            <person name="Schmutz J."/>
            <person name="Toulza E."/>
            <person name="Wyss T."/>
            <person name="Zelensky A."/>
            <person name="Zhou K."/>
            <person name="Armbrust E.V."/>
            <person name="Bhattacharya D."/>
            <person name="Goodenough U.W."/>
            <person name="Van de Peer Y."/>
            <person name="Grigoriev I.V."/>
        </authorList>
    </citation>
    <scope>NUCLEOTIDE SEQUENCE [LARGE SCALE GENOMIC DNA]</scope>
    <source>
        <strain evidence="4">RCC299 / NOUM17</strain>
    </source>
</reference>
<gene>
    <name evidence="3" type="ORF">MICPUN_61336</name>
</gene>
<organism evidence="3 4">
    <name type="scientific">Micromonas commoda (strain RCC299 / NOUM17 / CCMP2709)</name>
    <name type="common">Picoplanktonic green alga</name>
    <dbReference type="NCBI Taxonomy" id="296587"/>
    <lineage>
        <taxon>Eukaryota</taxon>
        <taxon>Viridiplantae</taxon>
        <taxon>Chlorophyta</taxon>
        <taxon>Mamiellophyceae</taxon>
        <taxon>Mamiellales</taxon>
        <taxon>Mamiellaceae</taxon>
        <taxon>Micromonas</taxon>
    </lineage>
</organism>
<dbReference type="Gene3D" id="3.40.50.720">
    <property type="entry name" value="NAD(P)-binding Rossmann-like Domain"/>
    <property type="match status" value="1"/>
</dbReference>
<dbReference type="InterPro" id="IPR002347">
    <property type="entry name" value="SDR_fam"/>
</dbReference>
<dbReference type="GeneID" id="8246468"/>
<dbReference type="OrthoDB" id="191139at2759"/>
<dbReference type="eggNOG" id="KOG1208">
    <property type="taxonomic scope" value="Eukaryota"/>
</dbReference>
<dbReference type="InterPro" id="IPR036291">
    <property type="entry name" value="NAD(P)-bd_dom_sf"/>
</dbReference>
<dbReference type="Proteomes" id="UP000002009">
    <property type="component" value="Chromosome 9"/>
</dbReference>
<evidence type="ECO:0000256" key="2">
    <source>
        <dbReference type="ARBA" id="ARBA00023002"/>
    </source>
</evidence>
<dbReference type="AlphaFoldDB" id="C1EC92"/>
<dbReference type="PANTHER" id="PTHR24320">
    <property type="entry name" value="RETINOL DEHYDROGENASE"/>
    <property type="match status" value="1"/>
</dbReference>
<dbReference type="KEGG" id="mis:MICPUN_61336"/>
<dbReference type="GO" id="GO:0016491">
    <property type="term" value="F:oxidoreductase activity"/>
    <property type="evidence" value="ECO:0007669"/>
    <property type="project" value="UniProtKB-KW"/>
</dbReference>
<dbReference type="InParanoid" id="C1EC92"/>